<feature type="transmembrane region" description="Helical" evidence="1">
    <location>
        <begin position="145"/>
        <end position="166"/>
    </location>
</feature>
<dbReference type="InterPro" id="IPR010390">
    <property type="entry name" value="ABC-2_transporter-like"/>
</dbReference>
<sequence length="267" mass="30463">MKKYMLSFNMGIQNAIEYRFNFFLSLISIVFPIIIQTSIWIAAFNHSSEATLYGYNFTQMLLYTLLAALISRLVATGIEYEINEDIKNGGLNKYIIRPINYFMYKLSVFIGSKCLQYIVLSILIAIIVSGATFYTDEYELGVYKILVSVFILISSCILNFLISYIISAIAFWLTDVSYLFVVTTLLVNIVSGGVFPLEIFGNTVNRIFDFLPFKYTIYFPVNTLNGNLSGAAITSSLFIQWMWILVIYLLAKLVWRRAMTRYIAVGG</sequence>
<dbReference type="RefSeq" id="WP_060623522.1">
    <property type="nucleotide sequence ID" value="NZ_LCZJ02000019.1"/>
</dbReference>
<comment type="caution">
    <text evidence="2">The sequence shown here is derived from an EMBL/GenBank/DDBJ whole genome shotgun (WGS) entry which is preliminary data.</text>
</comment>
<protein>
    <recommendedName>
        <fullName evidence="4">ABC transporter permease</fullName>
    </recommendedName>
</protein>
<accession>A0A0W1AZ80</accession>
<evidence type="ECO:0008006" key="4">
    <source>
        <dbReference type="Google" id="ProtNLM"/>
    </source>
</evidence>
<dbReference type="Proteomes" id="UP000054709">
    <property type="component" value="Unassembled WGS sequence"/>
</dbReference>
<gene>
    <name evidence="2" type="ORF">UQ64_14345</name>
</gene>
<proteinExistence type="predicted"/>
<feature type="transmembrane region" description="Helical" evidence="1">
    <location>
        <begin position="114"/>
        <end position="133"/>
    </location>
</feature>
<organism evidence="2 3">
    <name type="scientific">Paenibacillus etheri</name>
    <dbReference type="NCBI Taxonomy" id="1306852"/>
    <lineage>
        <taxon>Bacteria</taxon>
        <taxon>Bacillati</taxon>
        <taxon>Bacillota</taxon>
        <taxon>Bacilli</taxon>
        <taxon>Bacillales</taxon>
        <taxon>Paenibacillaceae</taxon>
        <taxon>Paenibacillus</taxon>
    </lineage>
</organism>
<name>A0A0W1AZ80_9BACL</name>
<keyword evidence="3" id="KW-1185">Reference proteome</keyword>
<dbReference type="OrthoDB" id="8582979at2"/>
<dbReference type="Pfam" id="PF06182">
    <property type="entry name" value="ABC2_membrane_6"/>
    <property type="match status" value="1"/>
</dbReference>
<keyword evidence="1" id="KW-0472">Membrane</keyword>
<feature type="transmembrane region" description="Helical" evidence="1">
    <location>
        <begin position="20"/>
        <end position="43"/>
    </location>
</feature>
<feature type="transmembrane region" description="Helical" evidence="1">
    <location>
        <begin position="228"/>
        <end position="251"/>
    </location>
</feature>
<dbReference type="AlphaFoldDB" id="A0A0W1AZ80"/>
<evidence type="ECO:0000256" key="1">
    <source>
        <dbReference type="SAM" id="Phobius"/>
    </source>
</evidence>
<evidence type="ECO:0000313" key="2">
    <source>
        <dbReference type="EMBL" id="KTD86634.1"/>
    </source>
</evidence>
<keyword evidence="1" id="KW-0812">Transmembrane</keyword>
<dbReference type="EMBL" id="LCZJ02000019">
    <property type="protein sequence ID" value="KTD86634.1"/>
    <property type="molecule type" value="Genomic_DNA"/>
</dbReference>
<feature type="transmembrane region" description="Helical" evidence="1">
    <location>
        <begin position="178"/>
        <end position="197"/>
    </location>
</feature>
<dbReference type="PANTHER" id="PTHR36832:SF1">
    <property type="entry name" value="SLR1174 PROTEIN"/>
    <property type="match status" value="1"/>
</dbReference>
<reference evidence="2 3" key="1">
    <citation type="journal article" date="2015" name="Int. Biodeterior. Biodegradation">
        <title>Physiological and genetic screening methods for the isolation of methyl tert-butyl ether-degrading bacteria for bioremediation purposes.</title>
        <authorList>
            <person name="Guisado I.M."/>
            <person name="Purswani J."/>
            <person name="Gonzalez Lopez J."/>
            <person name="Pozo C."/>
        </authorList>
    </citation>
    <scope>NUCLEOTIDE SEQUENCE [LARGE SCALE GENOMIC DNA]</scope>
    <source>
        <strain evidence="2 3">SH7</strain>
    </source>
</reference>
<feature type="transmembrane region" description="Helical" evidence="1">
    <location>
        <begin position="55"/>
        <end position="75"/>
    </location>
</feature>
<evidence type="ECO:0000313" key="3">
    <source>
        <dbReference type="Proteomes" id="UP000054709"/>
    </source>
</evidence>
<dbReference type="PANTHER" id="PTHR36832">
    <property type="entry name" value="SLR1174 PROTEIN-RELATED"/>
    <property type="match status" value="1"/>
</dbReference>
<keyword evidence="1" id="KW-1133">Transmembrane helix</keyword>